<gene>
    <name evidence="7" type="ORF">K7862_19395</name>
</gene>
<evidence type="ECO:0000256" key="5">
    <source>
        <dbReference type="ARBA" id="ARBA00022842"/>
    </source>
</evidence>
<keyword evidence="4" id="KW-0479">Metal-binding</keyword>
<evidence type="ECO:0000256" key="2">
    <source>
        <dbReference type="ARBA" id="ARBA00006706"/>
    </source>
</evidence>
<evidence type="ECO:0000313" key="8">
    <source>
        <dbReference type="Proteomes" id="UP000778578"/>
    </source>
</evidence>
<dbReference type="InterPro" id="IPR008949">
    <property type="entry name" value="Isoprenoid_synthase_dom_sf"/>
</dbReference>
<proteinExistence type="inferred from homology"/>
<evidence type="ECO:0000256" key="4">
    <source>
        <dbReference type="ARBA" id="ARBA00022723"/>
    </source>
</evidence>
<reference evidence="7 8" key="1">
    <citation type="submission" date="2021-08" db="EMBL/GenBank/DDBJ databases">
        <title>WGS of actinomycetes from Thailand.</title>
        <authorList>
            <person name="Thawai C."/>
        </authorList>
    </citation>
    <scope>NUCLEOTIDE SEQUENCE [LARGE SCALE GENOMIC DNA]</scope>
    <source>
        <strain evidence="7 8">PLK6-54</strain>
    </source>
</reference>
<name>A0ABS7Q9E6_9ACTN</name>
<dbReference type="Proteomes" id="UP000778578">
    <property type="component" value="Unassembled WGS sequence"/>
</dbReference>
<dbReference type="CDD" id="cd00685">
    <property type="entry name" value="Trans_IPPS_HT"/>
    <property type="match status" value="1"/>
</dbReference>
<evidence type="ECO:0000256" key="3">
    <source>
        <dbReference type="ARBA" id="ARBA00022679"/>
    </source>
</evidence>
<comment type="caution">
    <text evidence="7">The sequence shown here is derived from an EMBL/GenBank/DDBJ whole genome shotgun (WGS) entry which is preliminary data.</text>
</comment>
<dbReference type="Gene3D" id="1.10.600.10">
    <property type="entry name" value="Farnesyl Diphosphate Synthase"/>
    <property type="match status" value="1"/>
</dbReference>
<organism evidence="7 8">
    <name type="scientific">Actinacidiphila acidipaludis</name>
    <dbReference type="NCBI Taxonomy" id="2873382"/>
    <lineage>
        <taxon>Bacteria</taxon>
        <taxon>Bacillati</taxon>
        <taxon>Actinomycetota</taxon>
        <taxon>Actinomycetes</taxon>
        <taxon>Kitasatosporales</taxon>
        <taxon>Streptomycetaceae</taxon>
        <taxon>Actinacidiphila</taxon>
    </lineage>
</organism>
<dbReference type="PANTHER" id="PTHR12001">
    <property type="entry name" value="GERANYLGERANYL PYROPHOSPHATE SYNTHASE"/>
    <property type="match status" value="1"/>
</dbReference>
<dbReference type="Pfam" id="PF00348">
    <property type="entry name" value="polyprenyl_synt"/>
    <property type="match status" value="1"/>
</dbReference>
<comment type="cofactor">
    <cofactor evidence="1">
        <name>Mg(2+)</name>
        <dbReference type="ChEBI" id="CHEBI:18420"/>
    </cofactor>
</comment>
<dbReference type="InterPro" id="IPR033749">
    <property type="entry name" value="Polyprenyl_synt_CS"/>
</dbReference>
<keyword evidence="8" id="KW-1185">Reference proteome</keyword>
<dbReference type="InterPro" id="IPR000092">
    <property type="entry name" value="Polyprenyl_synt"/>
</dbReference>
<accession>A0ABS7Q9E6</accession>
<evidence type="ECO:0000256" key="1">
    <source>
        <dbReference type="ARBA" id="ARBA00001946"/>
    </source>
</evidence>
<dbReference type="SFLD" id="SFLDS00005">
    <property type="entry name" value="Isoprenoid_Synthase_Type_I"/>
    <property type="match status" value="1"/>
</dbReference>
<keyword evidence="5" id="KW-0460">Magnesium</keyword>
<dbReference type="PROSITE" id="PS00444">
    <property type="entry name" value="POLYPRENYL_SYNTHASE_2"/>
    <property type="match status" value="1"/>
</dbReference>
<protein>
    <submittedName>
        <fullName evidence="7">Polyprenyl synthetase family protein</fullName>
    </submittedName>
</protein>
<keyword evidence="3 6" id="KW-0808">Transferase</keyword>
<dbReference type="SUPFAM" id="SSF48576">
    <property type="entry name" value="Terpenoid synthases"/>
    <property type="match status" value="1"/>
</dbReference>
<evidence type="ECO:0000256" key="6">
    <source>
        <dbReference type="RuleBase" id="RU004466"/>
    </source>
</evidence>
<sequence>MRRRLRRGMDVVEGRLRGCSLEAADPFVAEVVAHLIEAGGKRLRPLLTLLGAEFGPAERRAEVWDGVVTAAVVAELVHVASLHHDDVMDEAQTRHGVSSVNARWGNGVATFSGDWLLSKAAQLAAELGPAMVQLQARTSRRLVEGQMLELVGPSERQRRLDHYLAVISGKSAALIASSLCAGALQAGATPSETDSLAEYGEHLGVAFQIGDDLLDITAPSERLGKERGRDLAVGVESLPVLLALEDDRPQGAELRELLAAGPDATPEARSRTLALLCASPAVDQARVMRDDRLRRARRALTVLPDRPARHALASLCGFVASRTR</sequence>
<dbReference type="PANTHER" id="PTHR12001:SF69">
    <property type="entry name" value="ALL TRANS-POLYPRENYL-DIPHOSPHATE SYNTHASE PDSS1"/>
    <property type="match status" value="1"/>
</dbReference>
<evidence type="ECO:0000313" key="7">
    <source>
        <dbReference type="EMBL" id="MBY8879787.1"/>
    </source>
</evidence>
<dbReference type="EMBL" id="JAINZZ010000023">
    <property type="protein sequence ID" value="MBY8879787.1"/>
    <property type="molecule type" value="Genomic_DNA"/>
</dbReference>
<comment type="similarity">
    <text evidence="2 6">Belongs to the FPP/GGPP synthase family.</text>
</comment>